<accession>A0A914HAN7</accession>
<organism evidence="2 3">
    <name type="scientific">Globodera rostochiensis</name>
    <name type="common">Golden nematode worm</name>
    <name type="synonym">Heterodera rostochiensis</name>
    <dbReference type="NCBI Taxonomy" id="31243"/>
    <lineage>
        <taxon>Eukaryota</taxon>
        <taxon>Metazoa</taxon>
        <taxon>Ecdysozoa</taxon>
        <taxon>Nematoda</taxon>
        <taxon>Chromadorea</taxon>
        <taxon>Rhabditida</taxon>
        <taxon>Tylenchina</taxon>
        <taxon>Tylenchomorpha</taxon>
        <taxon>Tylenchoidea</taxon>
        <taxon>Heteroderidae</taxon>
        <taxon>Heteroderinae</taxon>
        <taxon>Globodera</taxon>
    </lineage>
</organism>
<dbReference type="Pfam" id="PF13733">
    <property type="entry name" value="Glyco_transf_7N"/>
    <property type="match status" value="1"/>
</dbReference>
<feature type="domain" description="Galactosyltransferase N-terminal" evidence="1">
    <location>
        <begin position="29"/>
        <end position="96"/>
    </location>
</feature>
<dbReference type="WBParaSite" id="Gr19_v10_g14829.t1">
    <property type="protein sequence ID" value="Gr19_v10_g14829.t1"/>
    <property type="gene ID" value="Gr19_v10_g14829"/>
</dbReference>
<dbReference type="InterPro" id="IPR027995">
    <property type="entry name" value="Galactosyl_T_N"/>
</dbReference>
<dbReference type="GO" id="GO:0006688">
    <property type="term" value="P:glycosphingolipid biosynthetic process"/>
    <property type="evidence" value="ECO:0007669"/>
    <property type="project" value="TreeGrafter"/>
</dbReference>
<evidence type="ECO:0000313" key="3">
    <source>
        <dbReference type="WBParaSite" id="Gr19_v10_g14829.t1"/>
    </source>
</evidence>
<dbReference type="Gene3D" id="3.90.550.10">
    <property type="entry name" value="Spore Coat Polysaccharide Biosynthesis Protein SpsA, Chain A"/>
    <property type="match status" value="1"/>
</dbReference>
<protein>
    <submittedName>
        <fullName evidence="3">Galactosyltransferase N-terminal domain-containing protein</fullName>
    </submittedName>
</protein>
<dbReference type="GO" id="GO:0005975">
    <property type="term" value="P:carbohydrate metabolic process"/>
    <property type="evidence" value="ECO:0007669"/>
    <property type="project" value="InterPro"/>
</dbReference>
<proteinExistence type="predicted"/>
<dbReference type="PANTHER" id="PTHR19300">
    <property type="entry name" value="BETA-1,4-GALACTOSYLTRANSFERASE"/>
    <property type="match status" value="1"/>
</dbReference>
<dbReference type="GO" id="GO:0033842">
    <property type="term" value="F:N-acetyl-beta-glucosaminyl-derivative 4-beta-N-acetylgalactosaminyltransferase activity"/>
    <property type="evidence" value="ECO:0007669"/>
    <property type="project" value="TreeGrafter"/>
</dbReference>
<name>A0A914HAN7_GLORO</name>
<dbReference type="GO" id="GO:0016020">
    <property type="term" value="C:membrane"/>
    <property type="evidence" value="ECO:0007669"/>
    <property type="project" value="GOC"/>
</dbReference>
<keyword evidence="2" id="KW-1185">Reference proteome</keyword>
<dbReference type="Proteomes" id="UP000887572">
    <property type="component" value="Unplaced"/>
</dbReference>
<dbReference type="AlphaFoldDB" id="A0A914HAN7"/>
<sequence>MCCTTENCHNDSIQKPARTLAWPSGQVDPIFAASAGQFRIFVVEQALPVGKPADKFNKAKLMNAGFVEIRILDKWDCIILHDVDWCRNMTTTCYRCFKTHPTHYFRRFDENKYAPLPDNNLAKCPVYPEQYKRVNGYSICFGAGVTRTLTCITVFGYPDERKREMNPPELGYYSSLETGQGCQRHNKYHGKYGQ</sequence>
<dbReference type="PANTHER" id="PTHR19300:SF57">
    <property type="entry name" value="BETA-1,4-N-ACETYLGALACTOSAMINYLTRANSFERASE"/>
    <property type="match status" value="1"/>
</dbReference>
<dbReference type="InterPro" id="IPR029044">
    <property type="entry name" value="Nucleotide-diphossugar_trans"/>
</dbReference>
<dbReference type="GO" id="GO:0008378">
    <property type="term" value="F:galactosyltransferase activity"/>
    <property type="evidence" value="ECO:0007669"/>
    <property type="project" value="TreeGrafter"/>
</dbReference>
<reference evidence="3" key="1">
    <citation type="submission" date="2022-11" db="UniProtKB">
        <authorList>
            <consortium name="WormBaseParasite"/>
        </authorList>
    </citation>
    <scope>IDENTIFICATION</scope>
</reference>
<dbReference type="GO" id="GO:0005794">
    <property type="term" value="C:Golgi apparatus"/>
    <property type="evidence" value="ECO:0007669"/>
    <property type="project" value="TreeGrafter"/>
</dbReference>
<evidence type="ECO:0000313" key="2">
    <source>
        <dbReference type="Proteomes" id="UP000887572"/>
    </source>
</evidence>
<evidence type="ECO:0000259" key="1">
    <source>
        <dbReference type="Pfam" id="PF13733"/>
    </source>
</evidence>
<dbReference type="InterPro" id="IPR003859">
    <property type="entry name" value="Galactosyl_T"/>
</dbReference>